<reference evidence="3" key="1">
    <citation type="submission" date="2020-04" db="EMBL/GenBank/DDBJ databases">
        <authorList>
            <person name="Chiriac C."/>
            <person name="Salcher M."/>
            <person name="Ghai R."/>
            <person name="Kavagutti S V."/>
        </authorList>
    </citation>
    <scope>NUCLEOTIDE SEQUENCE</scope>
</reference>
<evidence type="ECO:0000313" key="3">
    <source>
        <dbReference type="EMBL" id="CAB4146401.1"/>
    </source>
</evidence>
<feature type="coiled-coil region" evidence="1">
    <location>
        <begin position="619"/>
        <end position="667"/>
    </location>
</feature>
<gene>
    <name evidence="3" type="ORF">UFOVP503_13</name>
</gene>
<proteinExistence type="predicted"/>
<evidence type="ECO:0000256" key="1">
    <source>
        <dbReference type="SAM" id="Coils"/>
    </source>
</evidence>
<keyword evidence="1" id="KW-0175">Coiled coil</keyword>
<protein>
    <submittedName>
        <fullName evidence="3">Phage P22-like portal protein</fullName>
    </submittedName>
</protein>
<dbReference type="InterPro" id="IPR032427">
    <property type="entry name" value="P22_portal"/>
</dbReference>
<dbReference type="EMBL" id="LR796471">
    <property type="protein sequence ID" value="CAB4146401.1"/>
    <property type="molecule type" value="Genomic_DNA"/>
</dbReference>
<feature type="region of interest" description="Disordered" evidence="2">
    <location>
        <begin position="1"/>
        <end position="25"/>
    </location>
</feature>
<evidence type="ECO:0000256" key="2">
    <source>
        <dbReference type="SAM" id="MobiDB-lite"/>
    </source>
</evidence>
<sequence length="744" mass="83120">MKDVTGIAAAGNVAKNGPYPSKGGSEDILATARTRMDMAISALSESREDEIDDLKFYAGSPDNHWQWPADVLATRGAVQGQTINARPTLTINKLPQHVRQVTNDQRQNRPSGKVIPADDKSDVEVAEVFNGMVRHIQYISDADVAYDTACENQVAYGEGYIRILTEYCDDKTFDQDLKIGRIRNSFSVYMDPLIQDPCGSDARWCFITEDIPRDEYERMYPDSAPITTLQTLGVGDQNLSQWLNNDTIRIAEYFYVDTVRKTLNLYPGNVTAFEGTPEDKMLKMQFLKPLKSREADIRQVKWCKINGYEILEQSDWAGKYIPVVRVVGNEFEVDGRLYVSGLVRNAKDAQRMYNYWASQEAEMLALAPKAPFIGYGGQFEGYETQWKTANTQNWPYLEVNPDVTDGQGSMLPLPQRAQPPMASSGLLQAKAGASEDIKSATGQYNASLGMTSNERSGKAILARQKEGDVGTYHYVDNLARAVRYVTRQLVDLIPKTYDTERIARIIGEDGEVDNVKINPAQPEAMKKIVDQTGKVIDKVYNPGVGKYDVVVSTGPGYATKRQEALEAMAQLLQGNPQLWSVAGDLFVKNMDWPGAQEMSKRFAKTIDPKIMADDEDPVVAAANQQVEAMNAEMQNMHQMLVNVKNSMEARDLEIKEQANQIKIYEAETKRIAAVQAGMSEQQIQDIAMGVVAAALESNNLIAAEMRESSMEEMQQPMEEMQQPMQEMQQPMQEMQQPMPQGGMA</sequence>
<name>A0A6J5MK26_9CAUD</name>
<organism evidence="3">
    <name type="scientific">uncultured Caudovirales phage</name>
    <dbReference type="NCBI Taxonomy" id="2100421"/>
    <lineage>
        <taxon>Viruses</taxon>
        <taxon>Duplodnaviria</taxon>
        <taxon>Heunggongvirae</taxon>
        <taxon>Uroviricota</taxon>
        <taxon>Caudoviricetes</taxon>
        <taxon>Peduoviridae</taxon>
        <taxon>Maltschvirus</taxon>
        <taxon>Maltschvirus maltsch</taxon>
    </lineage>
</organism>
<dbReference type="Pfam" id="PF16510">
    <property type="entry name" value="P22_portal"/>
    <property type="match status" value="1"/>
</dbReference>
<accession>A0A6J5MK26</accession>